<dbReference type="EMBL" id="JACGWK010001314">
    <property type="protein sequence ID" value="KAL0291311.1"/>
    <property type="molecule type" value="Genomic_DNA"/>
</dbReference>
<dbReference type="CDD" id="cd14733">
    <property type="entry name" value="BACK"/>
    <property type="match status" value="1"/>
</dbReference>
<reference evidence="1" key="1">
    <citation type="submission" date="2020-06" db="EMBL/GenBank/DDBJ databases">
        <authorList>
            <person name="Li T."/>
            <person name="Hu X."/>
            <person name="Zhang T."/>
            <person name="Song X."/>
            <person name="Zhang H."/>
            <person name="Dai N."/>
            <person name="Sheng W."/>
            <person name="Hou X."/>
            <person name="Wei L."/>
        </authorList>
    </citation>
    <scope>NUCLEOTIDE SEQUENCE</scope>
    <source>
        <strain evidence="1">G01</strain>
        <tissue evidence="1">Leaf</tissue>
    </source>
</reference>
<gene>
    <name evidence="1" type="ORF">Sangu_2537100</name>
</gene>
<dbReference type="Gene3D" id="1.25.40.420">
    <property type="match status" value="1"/>
</dbReference>
<accession>A0AAW2JBI4</accession>
<protein>
    <submittedName>
        <fullName evidence="1">BTB/POZ domain-containing protein</fullName>
    </submittedName>
</protein>
<proteinExistence type="predicted"/>
<sequence>MQSSTESDNNNCRIETMKNWNRYWSSCTAEVPKKRWKNTYNCRSLQTSTRYHSYRKHHMLGSLNSSNALDVLEISDTCSNQSLKETALNFIVRNMEDIVFSARFDAFALKNPHLTVQITRASFMDIRNRRAGV</sequence>
<name>A0AAW2JBI4_9LAMI</name>
<dbReference type="InterPro" id="IPR044784">
    <property type="entry name" value="At1g01640-like"/>
</dbReference>
<organism evidence="1">
    <name type="scientific">Sesamum angustifolium</name>
    <dbReference type="NCBI Taxonomy" id="2727405"/>
    <lineage>
        <taxon>Eukaryota</taxon>
        <taxon>Viridiplantae</taxon>
        <taxon>Streptophyta</taxon>
        <taxon>Embryophyta</taxon>
        <taxon>Tracheophyta</taxon>
        <taxon>Spermatophyta</taxon>
        <taxon>Magnoliopsida</taxon>
        <taxon>eudicotyledons</taxon>
        <taxon>Gunneridae</taxon>
        <taxon>Pentapetalae</taxon>
        <taxon>asterids</taxon>
        <taxon>lamiids</taxon>
        <taxon>Lamiales</taxon>
        <taxon>Pedaliaceae</taxon>
        <taxon>Sesamum</taxon>
    </lineage>
</organism>
<evidence type="ECO:0000313" key="1">
    <source>
        <dbReference type="EMBL" id="KAL0291311.1"/>
    </source>
</evidence>
<reference evidence="1" key="2">
    <citation type="journal article" date="2024" name="Plant">
        <title>Genomic evolution and insights into agronomic trait innovations of Sesamum species.</title>
        <authorList>
            <person name="Miao H."/>
            <person name="Wang L."/>
            <person name="Qu L."/>
            <person name="Liu H."/>
            <person name="Sun Y."/>
            <person name="Le M."/>
            <person name="Wang Q."/>
            <person name="Wei S."/>
            <person name="Zheng Y."/>
            <person name="Lin W."/>
            <person name="Duan Y."/>
            <person name="Cao H."/>
            <person name="Xiong S."/>
            <person name="Wang X."/>
            <person name="Wei L."/>
            <person name="Li C."/>
            <person name="Ma Q."/>
            <person name="Ju M."/>
            <person name="Zhao R."/>
            <person name="Li G."/>
            <person name="Mu C."/>
            <person name="Tian Q."/>
            <person name="Mei H."/>
            <person name="Zhang T."/>
            <person name="Gao T."/>
            <person name="Zhang H."/>
        </authorList>
    </citation>
    <scope>NUCLEOTIDE SEQUENCE</scope>
    <source>
        <strain evidence="1">G01</strain>
    </source>
</reference>
<comment type="caution">
    <text evidence="1">The sequence shown here is derived from an EMBL/GenBank/DDBJ whole genome shotgun (WGS) entry which is preliminary data.</text>
</comment>
<dbReference type="PANTHER" id="PTHR47274:SF1">
    <property type="entry name" value="BTB_POZ DOMAIN CONTAINING PROTEIN, EXPRESSED"/>
    <property type="match status" value="1"/>
</dbReference>
<dbReference type="PANTHER" id="PTHR47274">
    <property type="entry name" value="BTB/POZ DOMAIN CONTAINING PROTEIN, EXPRESSED-RELATED"/>
    <property type="match status" value="1"/>
</dbReference>
<dbReference type="AlphaFoldDB" id="A0AAW2JBI4"/>